<dbReference type="CDD" id="cd01185">
    <property type="entry name" value="INTN1_C_like"/>
    <property type="match status" value="1"/>
</dbReference>
<feature type="domain" description="Tyr recombinase" evidence="4">
    <location>
        <begin position="198"/>
        <end position="364"/>
    </location>
</feature>
<evidence type="ECO:0000256" key="2">
    <source>
        <dbReference type="ARBA" id="ARBA00023125"/>
    </source>
</evidence>
<reference evidence="6" key="1">
    <citation type="submission" date="2016-04" db="EMBL/GenBank/DDBJ databases">
        <title>Complete Genome Sequences of Twelve Strains of a Stable Defined Moderately Diverse Mouse Microbiota 2 (sDMDMm2).</title>
        <authorList>
            <person name="Uchimura Y."/>
            <person name="Wyss M."/>
            <person name="Brugiroux S."/>
            <person name="Limenitakis J.P."/>
            <person name="Stecher B."/>
            <person name="McCoy K.D."/>
            <person name="Macpherson A.J."/>
        </authorList>
    </citation>
    <scope>NUCLEOTIDE SEQUENCE [LARGE SCALE GENOMIC DNA]</scope>
    <source>
        <strain evidence="6">YL27</strain>
    </source>
</reference>
<gene>
    <name evidence="5" type="ORF">A4V02_05415</name>
</gene>
<dbReference type="KEGG" id="pary:A4V02_05415"/>
<evidence type="ECO:0000313" key="6">
    <source>
        <dbReference type="Proteomes" id="UP000186351"/>
    </source>
</evidence>
<keyword evidence="6" id="KW-1185">Reference proteome</keyword>
<dbReference type="InterPro" id="IPR025269">
    <property type="entry name" value="SAM-like_dom"/>
</dbReference>
<dbReference type="Pfam" id="PF13102">
    <property type="entry name" value="Phage_int_SAM_5"/>
    <property type="match status" value="1"/>
</dbReference>
<sequence>MLPSTCSKVSLRQRPIKNDRLSLYLDYYPAIRNPRTMKMSRREYLGFYIFANPRNKYQREYNDSILMRAEIIRCRRQEAVINNEFGFLDREQPKADFLLYFEEKAKKHYDKWLIVYRHFERFVKGKCSFGDVTIELCNKFREYLLTAKQLRHPKLTITRNSAAGYWSTFRALLKEAYKERLLKENLNDFIEDIEYEEVKKNFLTADEVKLLAATPCEKPILKAASLFSILTGLRISDILKLRWEDIRPDADGEMAMFIRIQKTQKESIHPLSPEMLALCGERDKGIVFKGFNRSMTQEPLKKWLKAAGITKRITFHRFRDTFATLQLAAGTDIYTVSKMLDHANVTTTQIYARLVDSTKRDTVGRIKLT</sequence>
<dbReference type="InterPro" id="IPR050090">
    <property type="entry name" value="Tyrosine_recombinase_XerCD"/>
</dbReference>
<dbReference type="GO" id="GO:0003677">
    <property type="term" value="F:DNA binding"/>
    <property type="evidence" value="ECO:0007669"/>
    <property type="project" value="UniProtKB-KW"/>
</dbReference>
<dbReference type="PANTHER" id="PTHR30349:SF64">
    <property type="entry name" value="PROPHAGE INTEGRASE INTD-RELATED"/>
    <property type="match status" value="1"/>
</dbReference>
<dbReference type="EMBL" id="CP015402">
    <property type="protein sequence ID" value="ANU63214.1"/>
    <property type="molecule type" value="Genomic_DNA"/>
</dbReference>
<dbReference type="GO" id="GO:0006310">
    <property type="term" value="P:DNA recombination"/>
    <property type="evidence" value="ECO:0007669"/>
    <property type="project" value="UniProtKB-KW"/>
</dbReference>
<accession>A0A1Z2XJU9</accession>
<dbReference type="PANTHER" id="PTHR30349">
    <property type="entry name" value="PHAGE INTEGRASE-RELATED"/>
    <property type="match status" value="1"/>
</dbReference>
<evidence type="ECO:0000256" key="3">
    <source>
        <dbReference type="ARBA" id="ARBA00023172"/>
    </source>
</evidence>
<dbReference type="AlphaFoldDB" id="A0A1B1S8U1"/>
<dbReference type="SUPFAM" id="SSF56349">
    <property type="entry name" value="DNA breaking-rejoining enzymes"/>
    <property type="match status" value="1"/>
</dbReference>
<evidence type="ECO:0000256" key="1">
    <source>
        <dbReference type="ARBA" id="ARBA00008857"/>
    </source>
</evidence>
<comment type="similarity">
    <text evidence="1">Belongs to the 'phage' integrase family.</text>
</comment>
<dbReference type="InterPro" id="IPR002104">
    <property type="entry name" value="Integrase_catalytic"/>
</dbReference>
<proteinExistence type="inferred from homology"/>
<dbReference type="InterPro" id="IPR035386">
    <property type="entry name" value="Arm-DNA-bind_5"/>
</dbReference>
<organism evidence="5 6">
    <name type="scientific">Muribaculum intestinale</name>
    <dbReference type="NCBI Taxonomy" id="1796646"/>
    <lineage>
        <taxon>Bacteria</taxon>
        <taxon>Pseudomonadati</taxon>
        <taxon>Bacteroidota</taxon>
        <taxon>Bacteroidia</taxon>
        <taxon>Bacteroidales</taxon>
        <taxon>Muribaculaceae</taxon>
        <taxon>Muribaculum</taxon>
    </lineage>
</organism>
<dbReference type="Gene3D" id="1.10.443.10">
    <property type="entry name" value="Intergrase catalytic core"/>
    <property type="match status" value="1"/>
</dbReference>
<keyword evidence="3" id="KW-0233">DNA recombination</keyword>
<dbReference type="OrthoDB" id="9806835at2"/>
<evidence type="ECO:0000313" key="5">
    <source>
        <dbReference type="EMBL" id="ANU63214.1"/>
    </source>
</evidence>
<name>A0A1B1S8U1_9BACT</name>
<dbReference type="Pfam" id="PF17293">
    <property type="entry name" value="Arm-DNA-bind_5"/>
    <property type="match status" value="1"/>
</dbReference>
<dbReference type="GeneID" id="65536287"/>
<dbReference type="Gene3D" id="1.10.150.130">
    <property type="match status" value="1"/>
</dbReference>
<dbReference type="STRING" id="1796646.A4V02_05415"/>
<dbReference type="InterPro" id="IPR013762">
    <property type="entry name" value="Integrase-like_cat_sf"/>
</dbReference>
<dbReference type="PROSITE" id="PS51898">
    <property type="entry name" value="TYR_RECOMBINASE"/>
    <property type="match status" value="1"/>
</dbReference>
<dbReference type="GO" id="GO:0015074">
    <property type="term" value="P:DNA integration"/>
    <property type="evidence" value="ECO:0007669"/>
    <property type="project" value="InterPro"/>
</dbReference>
<protein>
    <submittedName>
        <fullName evidence="5">Integrase</fullName>
    </submittedName>
</protein>
<dbReference type="InterPro" id="IPR011010">
    <property type="entry name" value="DNA_brk_join_enz"/>
</dbReference>
<dbReference type="Pfam" id="PF00589">
    <property type="entry name" value="Phage_integrase"/>
    <property type="match status" value="1"/>
</dbReference>
<evidence type="ECO:0000259" key="4">
    <source>
        <dbReference type="PROSITE" id="PS51898"/>
    </source>
</evidence>
<accession>A0A1B1S8U1</accession>
<dbReference type="RefSeq" id="WP_068960568.1">
    <property type="nucleotide sequence ID" value="NZ_CANAKJ010000038.1"/>
</dbReference>
<dbReference type="InterPro" id="IPR010998">
    <property type="entry name" value="Integrase_recombinase_N"/>
</dbReference>
<keyword evidence="2" id="KW-0238">DNA-binding</keyword>
<dbReference type="Proteomes" id="UP000186351">
    <property type="component" value="Chromosome"/>
</dbReference>